<dbReference type="AlphaFoldDB" id="A0A8X6VPL4"/>
<reference evidence="2" key="1">
    <citation type="submission" date="2020-08" db="EMBL/GenBank/DDBJ databases">
        <title>Multicomponent nature underlies the extraordinary mechanical properties of spider dragline silk.</title>
        <authorList>
            <person name="Kono N."/>
            <person name="Nakamura H."/>
            <person name="Mori M."/>
            <person name="Yoshida Y."/>
            <person name="Ohtoshi R."/>
            <person name="Malay A.D."/>
            <person name="Moran D.A.P."/>
            <person name="Tomita M."/>
            <person name="Numata K."/>
            <person name="Arakawa K."/>
        </authorList>
    </citation>
    <scope>NUCLEOTIDE SEQUENCE</scope>
</reference>
<dbReference type="EMBL" id="BMAU01021338">
    <property type="protein sequence ID" value="GFY16343.1"/>
    <property type="molecule type" value="Genomic_DNA"/>
</dbReference>
<gene>
    <name evidence="2" type="ORF">TNCV_2349881</name>
</gene>
<accession>A0A8X6VPL4</accession>
<feature type="region of interest" description="Disordered" evidence="1">
    <location>
        <begin position="91"/>
        <end position="110"/>
    </location>
</feature>
<protein>
    <submittedName>
        <fullName evidence="2">Uncharacterized protein</fullName>
    </submittedName>
</protein>
<evidence type="ECO:0000256" key="1">
    <source>
        <dbReference type="SAM" id="MobiDB-lite"/>
    </source>
</evidence>
<name>A0A8X6VPL4_TRICX</name>
<dbReference type="Proteomes" id="UP000887159">
    <property type="component" value="Unassembled WGS sequence"/>
</dbReference>
<comment type="caution">
    <text evidence="2">The sequence shown here is derived from an EMBL/GenBank/DDBJ whole genome shotgun (WGS) entry which is preliminary data.</text>
</comment>
<feature type="compositionally biased region" description="Basic and acidic residues" evidence="1">
    <location>
        <begin position="91"/>
        <end position="100"/>
    </location>
</feature>
<proteinExistence type="predicted"/>
<evidence type="ECO:0000313" key="3">
    <source>
        <dbReference type="Proteomes" id="UP000887159"/>
    </source>
</evidence>
<organism evidence="2 3">
    <name type="scientific">Trichonephila clavipes</name>
    <name type="common">Golden silk orbweaver</name>
    <name type="synonym">Nephila clavipes</name>
    <dbReference type="NCBI Taxonomy" id="2585209"/>
    <lineage>
        <taxon>Eukaryota</taxon>
        <taxon>Metazoa</taxon>
        <taxon>Ecdysozoa</taxon>
        <taxon>Arthropoda</taxon>
        <taxon>Chelicerata</taxon>
        <taxon>Arachnida</taxon>
        <taxon>Araneae</taxon>
        <taxon>Araneomorphae</taxon>
        <taxon>Entelegynae</taxon>
        <taxon>Araneoidea</taxon>
        <taxon>Nephilidae</taxon>
        <taxon>Trichonephila</taxon>
    </lineage>
</organism>
<sequence>MQLYPGSREGHIVPTDGLQRLYYSERNNEAMLPLRNEFTRLSIVNLTTIDPTTINKMNGWDMVLFSFNCQSLRAHEHDLRGNIVQKVAQSLKERGEEKRRQGGKKSTRWRSERTWRIWQNERDSNYVGED</sequence>
<evidence type="ECO:0000313" key="2">
    <source>
        <dbReference type="EMBL" id="GFY16343.1"/>
    </source>
</evidence>
<keyword evidence="3" id="KW-1185">Reference proteome</keyword>